<dbReference type="GO" id="GO:0008270">
    <property type="term" value="F:zinc ion binding"/>
    <property type="evidence" value="ECO:0007669"/>
    <property type="project" value="UniProtKB-KW"/>
</dbReference>
<gene>
    <name evidence="7" type="ORF">IFM89_013474</name>
</gene>
<dbReference type="PROSITE" id="PS50966">
    <property type="entry name" value="ZF_SWIM"/>
    <property type="match status" value="1"/>
</dbReference>
<accession>A0A835IBT9</accession>
<evidence type="ECO:0000256" key="1">
    <source>
        <dbReference type="ARBA" id="ARBA00022723"/>
    </source>
</evidence>
<evidence type="ECO:0000256" key="2">
    <source>
        <dbReference type="ARBA" id="ARBA00022771"/>
    </source>
</evidence>
<keyword evidence="1" id="KW-0479">Metal-binding</keyword>
<dbReference type="Proteomes" id="UP000631114">
    <property type="component" value="Unassembled WGS sequence"/>
</dbReference>
<dbReference type="Pfam" id="PF04434">
    <property type="entry name" value="SWIM"/>
    <property type="match status" value="1"/>
</dbReference>
<dbReference type="InterPro" id="IPR006564">
    <property type="entry name" value="Znf_PMZ"/>
</dbReference>
<dbReference type="PANTHER" id="PTHR31973:SF187">
    <property type="entry name" value="MUTATOR TRANSPOSASE MUDRA PROTEIN"/>
    <property type="match status" value="1"/>
</dbReference>
<feature type="compositionally biased region" description="Basic and acidic residues" evidence="5">
    <location>
        <begin position="353"/>
        <end position="367"/>
    </location>
</feature>
<dbReference type="InterPro" id="IPR007527">
    <property type="entry name" value="Znf_SWIM"/>
</dbReference>
<dbReference type="PANTHER" id="PTHR31973">
    <property type="entry name" value="POLYPROTEIN, PUTATIVE-RELATED"/>
    <property type="match status" value="1"/>
</dbReference>
<proteinExistence type="predicted"/>
<sequence>MRDHPDFKPTDIVKEVFNKYGVSISYWTAWRSRWLMLEAMHGNYEEGYRLVPELCRQILKRNPGSIAKHFVSDGTKSFIGVAVAFKSSIDGWLNGCRPIVGLDGCFLKGKYGGCCLTAIGLDAMNGIFPLAVYVCQGENKDTWMQLLCHLKPHLDKHKDKVSFMSDASINNKSGKRYNVDLGKFECSCIEWQMSGIPCAHAVAVIRKKRVEKWSRYCSPYFSVEAFRRTYANYLYPLENIEDWEEIDEPEELVLPPEVASKVGRPRKQRIRGDDEPPKTRRKCTKCGELGHNPITCDQRQKGIYGKKKRKGVPGQEEPTEAPKQAAEEEDQEAPMQSKEPMKDHRSPQSKAAKIKDQLKEDHQKEVE</sequence>
<comment type="caution">
    <text evidence="7">The sequence shown here is derived from an EMBL/GenBank/DDBJ whole genome shotgun (WGS) entry which is preliminary data.</text>
</comment>
<dbReference type="AlphaFoldDB" id="A0A835IBT9"/>
<dbReference type="OrthoDB" id="1888602at2759"/>
<keyword evidence="8" id="KW-1185">Reference proteome</keyword>
<evidence type="ECO:0000313" key="8">
    <source>
        <dbReference type="Proteomes" id="UP000631114"/>
    </source>
</evidence>
<evidence type="ECO:0000256" key="4">
    <source>
        <dbReference type="PROSITE-ProRule" id="PRU00325"/>
    </source>
</evidence>
<dbReference type="SMART" id="SM00575">
    <property type="entry name" value="ZnF_PMZ"/>
    <property type="match status" value="1"/>
</dbReference>
<keyword evidence="3" id="KW-0862">Zinc</keyword>
<reference evidence="7 8" key="1">
    <citation type="submission" date="2020-10" db="EMBL/GenBank/DDBJ databases">
        <title>The Coptis chinensis genome and diversification of protoberbering-type alkaloids.</title>
        <authorList>
            <person name="Wang B."/>
            <person name="Shu S."/>
            <person name="Song C."/>
            <person name="Liu Y."/>
        </authorList>
    </citation>
    <scope>NUCLEOTIDE SEQUENCE [LARGE SCALE GENOMIC DNA]</scope>
    <source>
        <strain evidence="7">HL-2020</strain>
        <tissue evidence="7">Leaf</tissue>
    </source>
</reference>
<evidence type="ECO:0000313" key="7">
    <source>
        <dbReference type="EMBL" id="KAF9613939.1"/>
    </source>
</evidence>
<dbReference type="EMBL" id="JADFTS010000003">
    <property type="protein sequence ID" value="KAF9613939.1"/>
    <property type="molecule type" value="Genomic_DNA"/>
</dbReference>
<feature type="region of interest" description="Disordered" evidence="5">
    <location>
        <begin position="254"/>
        <end position="367"/>
    </location>
</feature>
<evidence type="ECO:0000256" key="5">
    <source>
        <dbReference type="SAM" id="MobiDB-lite"/>
    </source>
</evidence>
<keyword evidence="2 4" id="KW-0863">Zinc-finger</keyword>
<evidence type="ECO:0000259" key="6">
    <source>
        <dbReference type="PROSITE" id="PS50966"/>
    </source>
</evidence>
<feature type="domain" description="SWIM-type" evidence="6">
    <location>
        <begin position="177"/>
        <end position="209"/>
    </location>
</feature>
<protein>
    <recommendedName>
        <fullName evidence="6">SWIM-type domain-containing protein</fullName>
    </recommendedName>
</protein>
<organism evidence="7 8">
    <name type="scientific">Coptis chinensis</name>
    <dbReference type="NCBI Taxonomy" id="261450"/>
    <lineage>
        <taxon>Eukaryota</taxon>
        <taxon>Viridiplantae</taxon>
        <taxon>Streptophyta</taxon>
        <taxon>Embryophyta</taxon>
        <taxon>Tracheophyta</taxon>
        <taxon>Spermatophyta</taxon>
        <taxon>Magnoliopsida</taxon>
        <taxon>Ranunculales</taxon>
        <taxon>Ranunculaceae</taxon>
        <taxon>Coptidoideae</taxon>
        <taxon>Coptis</taxon>
    </lineage>
</organism>
<evidence type="ECO:0000256" key="3">
    <source>
        <dbReference type="ARBA" id="ARBA00022833"/>
    </source>
</evidence>
<name>A0A835IBT9_9MAGN</name>